<name>W2IK64_PHYNI</name>
<dbReference type="Proteomes" id="UP000053864">
    <property type="component" value="Unassembled WGS sequence"/>
</dbReference>
<reference evidence="2" key="2">
    <citation type="submission" date="2013-11" db="EMBL/GenBank/DDBJ databases">
        <title>The Genome Sequence of Phytophthora parasitica CJ05E6.</title>
        <authorList>
            <consortium name="The Broad Institute Genomics Platform"/>
            <person name="Russ C."/>
            <person name="Tyler B."/>
            <person name="Panabieres F."/>
            <person name="Shan W."/>
            <person name="Tripathy S."/>
            <person name="Grunwald N."/>
            <person name="Machado M."/>
            <person name="Johnson C.S."/>
            <person name="Arredondo F."/>
            <person name="Hong C."/>
            <person name="Coffey M."/>
            <person name="Young S.K."/>
            <person name="Zeng Q."/>
            <person name="Gargeya S."/>
            <person name="Fitzgerald M."/>
            <person name="Abouelleil A."/>
            <person name="Alvarado L."/>
            <person name="Chapman S.B."/>
            <person name="Gainer-Dewar J."/>
            <person name="Goldberg J."/>
            <person name="Griggs A."/>
            <person name="Gujja S."/>
            <person name="Hansen M."/>
            <person name="Howarth C."/>
            <person name="Imamovic A."/>
            <person name="Ireland A."/>
            <person name="Larimer J."/>
            <person name="McCowan C."/>
            <person name="Murphy C."/>
            <person name="Pearson M."/>
            <person name="Poon T.W."/>
            <person name="Priest M."/>
            <person name="Roberts A."/>
            <person name="Saif S."/>
            <person name="Shea T."/>
            <person name="Sykes S."/>
            <person name="Wortman J."/>
            <person name="Nusbaum C."/>
            <person name="Birren B."/>
        </authorList>
    </citation>
    <scope>NUCLEOTIDE SEQUENCE [LARGE SCALE GENOMIC DNA]</scope>
    <source>
        <strain evidence="2">CJ05E6</strain>
    </source>
</reference>
<organism evidence="2">
    <name type="scientific">Phytophthora nicotianae</name>
    <name type="common">Potato buckeye rot agent</name>
    <name type="synonym">Phytophthora parasitica</name>
    <dbReference type="NCBI Taxonomy" id="4792"/>
    <lineage>
        <taxon>Eukaryota</taxon>
        <taxon>Sar</taxon>
        <taxon>Stramenopiles</taxon>
        <taxon>Oomycota</taxon>
        <taxon>Peronosporomycetes</taxon>
        <taxon>Peronosporales</taxon>
        <taxon>Peronosporaceae</taxon>
        <taxon>Phytophthora</taxon>
    </lineage>
</organism>
<dbReference type="Proteomes" id="UP000053236">
    <property type="component" value="Unassembled WGS sequence"/>
</dbReference>
<evidence type="ECO:0000313" key="1">
    <source>
        <dbReference type="EMBL" id="ETK81103.1"/>
    </source>
</evidence>
<reference evidence="1" key="1">
    <citation type="submission" date="2013-11" db="EMBL/GenBank/DDBJ databases">
        <title>The Genome Sequence of Phytophthora parasitica CJ02B3.</title>
        <authorList>
            <consortium name="The Broad Institute Genomics Platform"/>
            <person name="Russ C."/>
            <person name="Tyler B."/>
            <person name="Panabieres F."/>
            <person name="Shan W."/>
            <person name="Tripathy S."/>
            <person name="Grunwald N."/>
            <person name="Machado M."/>
            <person name="Johnson C.S."/>
            <person name="Arredondo F."/>
            <person name="Hong C."/>
            <person name="Coffey M."/>
            <person name="Young S.K."/>
            <person name="Zeng Q."/>
            <person name="Gargeya S."/>
            <person name="Fitzgerald M."/>
            <person name="Abouelleil A."/>
            <person name="Alvarado L."/>
            <person name="Chapman S.B."/>
            <person name="Gainer-Dewar J."/>
            <person name="Goldberg J."/>
            <person name="Griggs A."/>
            <person name="Gujja S."/>
            <person name="Hansen M."/>
            <person name="Howarth C."/>
            <person name="Imamovic A."/>
            <person name="Ireland A."/>
            <person name="Larimer J."/>
            <person name="McCowan C."/>
            <person name="Murphy C."/>
            <person name="Pearson M."/>
            <person name="Poon T.W."/>
            <person name="Priest M."/>
            <person name="Roberts A."/>
            <person name="Saif S."/>
            <person name="Shea T."/>
            <person name="Sykes S."/>
            <person name="Wortman J."/>
            <person name="Nusbaum C."/>
            <person name="Birren B."/>
        </authorList>
    </citation>
    <scope>NUCLEOTIDE SEQUENCE [LARGE SCALE GENOMIC DNA]</scope>
    <source>
        <strain evidence="1">CJ02B3</strain>
    </source>
</reference>
<dbReference type="EMBL" id="KI687588">
    <property type="protein sequence ID" value="ETK81103.1"/>
    <property type="molecule type" value="Genomic_DNA"/>
</dbReference>
<gene>
    <name evidence="1" type="ORF">L915_13378</name>
    <name evidence="2" type="ORF">L916_13258</name>
</gene>
<dbReference type="EMBL" id="KI674321">
    <property type="protein sequence ID" value="ETL34526.1"/>
    <property type="molecule type" value="Genomic_DNA"/>
</dbReference>
<feature type="non-terminal residue" evidence="2">
    <location>
        <position position="1"/>
    </location>
</feature>
<sequence>DARKWIEAGSASSILSIDFVYIAYNCRVGIAGGLAHQLESSVTNLFVWDARNVALFLISNRP</sequence>
<protein>
    <submittedName>
        <fullName evidence="2">Uncharacterized protein</fullName>
    </submittedName>
</protein>
<dbReference type="AlphaFoldDB" id="W2IK64"/>
<accession>W2IK64</accession>
<evidence type="ECO:0000313" key="2">
    <source>
        <dbReference type="EMBL" id="ETL34526.1"/>
    </source>
</evidence>
<proteinExistence type="predicted"/>